<organism evidence="1 2">
    <name type="scientific">Paraburkholderia dipogonis</name>
    <dbReference type="NCBI Taxonomy" id="1211383"/>
    <lineage>
        <taxon>Bacteria</taxon>
        <taxon>Pseudomonadati</taxon>
        <taxon>Pseudomonadota</taxon>
        <taxon>Betaproteobacteria</taxon>
        <taxon>Burkholderiales</taxon>
        <taxon>Burkholderiaceae</taxon>
        <taxon>Paraburkholderia</taxon>
    </lineage>
</organism>
<proteinExistence type="predicted"/>
<keyword evidence="2" id="KW-1185">Reference proteome</keyword>
<sequence>MKIAAKAGAWVSPYTPHNLDTAITHLERVLCADGADSLFAQTYWRGRVLQAYATPGLLRRQQERLQRLLDRLASAPADSRRRMQAARECSLHLAGVRWAQA</sequence>
<dbReference type="Proteomes" id="UP001629230">
    <property type="component" value="Unassembled WGS sequence"/>
</dbReference>
<accession>A0ABW9B201</accession>
<dbReference type="EMBL" id="JAQQEZ010000047">
    <property type="protein sequence ID" value="MFM0006835.1"/>
    <property type="molecule type" value="Genomic_DNA"/>
</dbReference>
<name>A0ABW9B201_9BURK</name>
<evidence type="ECO:0000313" key="2">
    <source>
        <dbReference type="Proteomes" id="UP001629230"/>
    </source>
</evidence>
<protein>
    <submittedName>
        <fullName evidence="1">Uncharacterized protein</fullName>
    </submittedName>
</protein>
<comment type="caution">
    <text evidence="1">The sequence shown here is derived from an EMBL/GenBank/DDBJ whole genome shotgun (WGS) entry which is preliminary data.</text>
</comment>
<reference evidence="1 2" key="1">
    <citation type="journal article" date="2024" name="Chem. Sci.">
        <title>Discovery of megapolipeptins by genome mining of a Burkholderiales bacteria collection.</title>
        <authorList>
            <person name="Paulo B.S."/>
            <person name="Recchia M.J.J."/>
            <person name="Lee S."/>
            <person name="Fergusson C.H."/>
            <person name="Romanowski S.B."/>
            <person name="Hernandez A."/>
            <person name="Krull N."/>
            <person name="Liu D.Y."/>
            <person name="Cavanagh H."/>
            <person name="Bos A."/>
            <person name="Gray C.A."/>
            <person name="Murphy B.T."/>
            <person name="Linington R.G."/>
            <person name="Eustaquio A.S."/>
        </authorList>
    </citation>
    <scope>NUCLEOTIDE SEQUENCE [LARGE SCALE GENOMIC DNA]</scope>
    <source>
        <strain evidence="1 2">RL17-350-BIC-A</strain>
    </source>
</reference>
<gene>
    <name evidence="1" type="ORF">PQR57_38410</name>
</gene>
<evidence type="ECO:0000313" key="1">
    <source>
        <dbReference type="EMBL" id="MFM0006835.1"/>
    </source>
</evidence>